<dbReference type="RefSeq" id="WP_245122395.1">
    <property type="nucleotide sequence ID" value="NZ_CP095061.1"/>
</dbReference>
<dbReference type="InterPro" id="IPR028098">
    <property type="entry name" value="Glyco_trans_4-like_N"/>
</dbReference>
<reference evidence="4" key="1">
    <citation type="submission" date="2022-04" db="EMBL/GenBank/DDBJ databases">
        <title>Hymenobacter sp. isolated from the air.</title>
        <authorList>
            <person name="Won M."/>
            <person name="Lee C.-M."/>
            <person name="Woen H.-Y."/>
            <person name="Kwon S.-W."/>
        </authorList>
    </citation>
    <scope>NUCLEOTIDE SEQUENCE</scope>
    <source>
        <strain evidence="4">5420S-77</strain>
    </source>
</reference>
<dbReference type="PANTHER" id="PTHR46401:SF2">
    <property type="entry name" value="GLYCOSYLTRANSFERASE WBBK-RELATED"/>
    <property type="match status" value="1"/>
</dbReference>
<feature type="domain" description="Glycosyl transferase family 1" evidence="2">
    <location>
        <begin position="192"/>
        <end position="345"/>
    </location>
</feature>
<feature type="domain" description="Glycosyltransferase subfamily 4-like N-terminal" evidence="3">
    <location>
        <begin position="70"/>
        <end position="173"/>
    </location>
</feature>
<accession>A0ABY4G8I2</accession>
<dbReference type="CDD" id="cd03809">
    <property type="entry name" value="GT4_MtfB-like"/>
    <property type="match status" value="1"/>
</dbReference>
<evidence type="ECO:0000259" key="2">
    <source>
        <dbReference type="Pfam" id="PF00534"/>
    </source>
</evidence>
<keyword evidence="5" id="KW-1185">Reference proteome</keyword>
<proteinExistence type="predicted"/>
<dbReference type="Gene3D" id="3.40.50.2000">
    <property type="entry name" value="Glycogen Phosphorylase B"/>
    <property type="match status" value="2"/>
</dbReference>
<dbReference type="Pfam" id="PF00534">
    <property type="entry name" value="Glycos_transf_1"/>
    <property type="match status" value="1"/>
</dbReference>
<organism evidence="4 5">
    <name type="scientific">Hymenobacter volaticus</name>
    <dbReference type="NCBI Taxonomy" id="2932254"/>
    <lineage>
        <taxon>Bacteria</taxon>
        <taxon>Pseudomonadati</taxon>
        <taxon>Bacteroidota</taxon>
        <taxon>Cytophagia</taxon>
        <taxon>Cytophagales</taxon>
        <taxon>Hymenobacteraceae</taxon>
        <taxon>Hymenobacter</taxon>
    </lineage>
</organism>
<dbReference type="SUPFAM" id="SSF53756">
    <property type="entry name" value="UDP-Glycosyltransferase/glycogen phosphorylase"/>
    <property type="match status" value="1"/>
</dbReference>
<sequence>MKILYDHQIFALQKFGGISRYFNEIMKLENDNFKVCSIDPVLFRQNEVHNKQDFFSRGERFVKRKLGVLNSTEVPAFPSEAKAVFAKEDYDIFHPTYYDPYFLGMNSKPFVLTVYDMIHEIYKEYFPAYDMDSSNKRNLCVKAERIIAISHKTKEDLIDIFNIPEEKISVTHLASDFDKYEASTIDIAHDLKKYILFVGNRGLYKNFYFTMIALSEVLKSDLNLQVLCTGHAFTSAEINFFKDLGIEKQVLNAFLRSDNDLAWAYKNAAMFIFPSLYEGFGLPILEAFASNCPVVTSNGGSLPEVAGDAALYFEPKNLVQIRDAVTTVLYNRSVQKDLIDKGQKRYKEFSWDKCRSETRQIYSSLL</sequence>
<evidence type="ECO:0000256" key="1">
    <source>
        <dbReference type="ARBA" id="ARBA00022679"/>
    </source>
</evidence>
<dbReference type="Proteomes" id="UP000830401">
    <property type="component" value="Chromosome"/>
</dbReference>
<dbReference type="Pfam" id="PF13439">
    <property type="entry name" value="Glyco_transf_4"/>
    <property type="match status" value="1"/>
</dbReference>
<gene>
    <name evidence="4" type="ORF">MUN86_04775</name>
</gene>
<dbReference type="PANTHER" id="PTHR46401">
    <property type="entry name" value="GLYCOSYLTRANSFERASE WBBK-RELATED"/>
    <property type="match status" value="1"/>
</dbReference>
<dbReference type="EMBL" id="CP095061">
    <property type="protein sequence ID" value="UOQ67215.1"/>
    <property type="molecule type" value="Genomic_DNA"/>
</dbReference>
<name>A0ABY4G8I2_9BACT</name>
<evidence type="ECO:0000313" key="4">
    <source>
        <dbReference type="EMBL" id="UOQ67215.1"/>
    </source>
</evidence>
<evidence type="ECO:0000259" key="3">
    <source>
        <dbReference type="Pfam" id="PF13439"/>
    </source>
</evidence>
<evidence type="ECO:0000313" key="5">
    <source>
        <dbReference type="Proteomes" id="UP000830401"/>
    </source>
</evidence>
<dbReference type="InterPro" id="IPR001296">
    <property type="entry name" value="Glyco_trans_1"/>
</dbReference>
<keyword evidence="1" id="KW-0808">Transferase</keyword>
<protein>
    <submittedName>
        <fullName evidence="4">Glycosyltransferase family 4 protein</fullName>
    </submittedName>
</protein>